<feature type="coiled-coil region" evidence="2">
    <location>
        <begin position="661"/>
        <end position="728"/>
    </location>
</feature>
<dbReference type="KEGG" id="osn:115223687"/>
<dbReference type="SMART" id="SM00320">
    <property type="entry name" value="WD40"/>
    <property type="match status" value="7"/>
</dbReference>
<protein>
    <submittedName>
        <fullName evidence="5">Cilia- and flagella-associated protein 57-like</fullName>
    </submittedName>
</protein>
<feature type="coiled-coil region" evidence="2">
    <location>
        <begin position="755"/>
        <end position="836"/>
    </location>
</feature>
<dbReference type="PANTHER" id="PTHR32215:SF0">
    <property type="entry name" value="CILIA- AND FLAGELLA-ASSOCIATED PROTEIN 57"/>
    <property type="match status" value="1"/>
</dbReference>
<feature type="repeat" description="WD" evidence="1">
    <location>
        <begin position="474"/>
        <end position="515"/>
    </location>
</feature>
<feature type="region of interest" description="Disordered" evidence="3">
    <location>
        <begin position="1110"/>
        <end position="1131"/>
    </location>
</feature>
<dbReference type="Gene3D" id="2.130.10.10">
    <property type="entry name" value="YVTN repeat-like/Quinoprotein amine dehydrogenase"/>
    <property type="match status" value="2"/>
</dbReference>
<evidence type="ECO:0000313" key="4">
    <source>
        <dbReference type="Proteomes" id="UP000515154"/>
    </source>
</evidence>
<accession>A0A6P7TJI8</accession>
<feature type="compositionally biased region" description="Basic and acidic residues" evidence="3">
    <location>
        <begin position="1113"/>
        <end position="1131"/>
    </location>
</feature>
<sequence length="1131" mass="131759">MFGELSQIASSKVTLKYLIGINSDISSNVFFLDERTIFYTCGCYCVLFNTEQKTMRLLIASEKGTKITAMAVSPNRTYSAVALYSEKPTVNIFNLSTMQKRNTLVCHKLHSCKIISLSFSSNSRYLVAMCDDPSRTLLYWSWKRSKLLLTTKVTDSVAPETLYCLSFNPRTHFNVHIFGDKFLKLVRFEGNRNKQFNFPKIVPQDFKCYCWDANQRLLVGTGSGRVLFIEDMDLRLEFNVFQYTNISDESVMSCGVTAITSYSKGFITACGKKCVQFFERDDVWDTYKFVRNVCLPPDVLENRDLCKQIIKWMVVNPSEDALVISTNMKQLYYTPVHPTKHKVTVFDVLVQPFHYKSITGCCVCSWKPLIATSSLDGSIKLWNRETFTLEFSKNFSEEVYSISMHPTGLFLLAGFSDKLRFMYILRDDFRPFRDINIHMCTHCNFSRGGHMFAAVNNNFIQVYSSITFEMVTNLKGHTGRVQATAWCIGDNNLISCGLDGAVYDWELKTGKLIGQCVLKSCACNDVAINTEYKKLYVVSSDHSLKEIHKSNLMQTFPPSECLFSSVAMSRSNTMLFVGTNNGYIRSMEYPPIPGGRWLDYPCHSLETTHMIFMTDDRYLISTSRDASIAIWKVNDDDEDESPVYGQSTIWSEEILLPAEELKEKMCSISKLKSRVEELSQKNEYTLQLEDNDFNEKIKEIGENYSQEIENLKLKNEIIEEEIVKEKSRHDKKMSVIINDHCTQIESICSTNEEKLMVEYAKQKELEDKLTELEKEQEQEIQQLELTQVSFETRLTDEYEKKAEGLEMKIYECEENLSTLQKECDKIEKLIEDDAEKEAISTKVEYEKLLYVERCAFSRIKSERSTLRKKLLAFPKQLKENEDECWKLKMELEKLKLIKSNLEDDIVILKKGVKLQSQGLTDEDKRFCEQKLMHEDVTKLRCKLEWEKIIELRQLVEERETEINKTMKQMAGMRNQLETFTSQFFITDYNTAEMKLKLAATFKKLDDVRRKRQQKTKLWLRFCSDLNDLVSFRMQDPQQLKNRIKSLYEKYVVKNVDKPLSLDPNTLIQRGRQRNHFEYTILKLKYTLKCTAKKSNQNNQHLINKRNNLAAEMQSKREENSHRLLSKMEREK</sequence>
<dbReference type="InterPro" id="IPR011047">
    <property type="entry name" value="Quinoprotein_ADH-like_sf"/>
</dbReference>
<dbReference type="AlphaFoldDB" id="A0A6P7TJI8"/>
<evidence type="ECO:0000313" key="5">
    <source>
        <dbReference type="RefSeq" id="XP_029650220.1"/>
    </source>
</evidence>
<dbReference type="InterPro" id="IPR052993">
    <property type="entry name" value="CFA-57"/>
</dbReference>
<gene>
    <name evidence="5" type="primary">LOC115223687</name>
</gene>
<dbReference type="InterPro" id="IPR036322">
    <property type="entry name" value="WD40_repeat_dom_sf"/>
</dbReference>
<dbReference type="PANTHER" id="PTHR32215">
    <property type="entry name" value="CILIA- AND FLAGELLA-ASSOCIATED PROTEIN 57"/>
    <property type="match status" value="1"/>
</dbReference>
<keyword evidence="2" id="KW-0175">Coiled coil</keyword>
<dbReference type="InterPro" id="IPR015943">
    <property type="entry name" value="WD40/YVTN_repeat-like_dom_sf"/>
</dbReference>
<keyword evidence="1" id="KW-0853">WD repeat</keyword>
<evidence type="ECO:0000256" key="1">
    <source>
        <dbReference type="PROSITE-ProRule" id="PRU00221"/>
    </source>
</evidence>
<evidence type="ECO:0000256" key="2">
    <source>
        <dbReference type="SAM" id="Coils"/>
    </source>
</evidence>
<evidence type="ECO:0000256" key="3">
    <source>
        <dbReference type="SAM" id="MobiDB-lite"/>
    </source>
</evidence>
<dbReference type="Proteomes" id="UP000515154">
    <property type="component" value="Linkage group LG23"/>
</dbReference>
<dbReference type="SUPFAM" id="SSF50998">
    <property type="entry name" value="Quinoprotein alcohol dehydrogenase-like"/>
    <property type="match status" value="1"/>
</dbReference>
<feature type="coiled-coil region" evidence="2">
    <location>
        <begin position="948"/>
        <end position="975"/>
    </location>
</feature>
<dbReference type="Pfam" id="PF00400">
    <property type="entry name" value="WD40"/>
    <property type="match status" value="2"/>
</dbReference>
<keyword evidence="4" id="KW-1185">Reference proteome</keyword>
<dbReference type="SUPFAM" id="SSF50978">
    <property type="entry name" value="WD40 repeat-like"/>
    <property type="match status" value="1"/>
</dbReference>
<dbReference type="RefSeq" id="XP_029650220.1">
    <property type="nucleotide sequence ID" value="XM_029794360.1"/>
</dbReference>
<dbReference type="InterPro" id="IPR001680">
    <property type="entry name" value="WD40_rpt"/>
</dbReference>
<dbReference type="PROSITE" id="PS50082">
    <property type="entry name" value="WD_REPEATS_2"/>
    <property type="match status" value="2"/>
</dbReference>
<name>A0A6P7TJI8_9MOLL</name>
<organism evidence="4 5">
    <name type="scientific">Octopus sinensis</name>
    <name type="common">East Asian common octopus</name>
    <dbReference type="NCBI Taxonomy" id="2607531"/>
    <lineage>
        <taxon>Eukaryota</taxon>
        <taxon>Metazoa</taxon>
        <taxon>Spiralia</taxon>
        <taxon>Lophotrochozoa</taxon>
        <taxon>Mollusca</taxon>
        <taxon>Cephalopoda</taxon>
        <taxon>Coleoidea</taxon>
        <taxon>Octopodiformes</taxon>
        <taxon>Octopoda</taxon>
        <taxon>Incirrata</taxon>
        <taxon>Octopodidae</taxon>
        <taxon>Octopus</taxon>
    </lineage>
</organism>
<proteinExistence type="predicted"/>
<feature type="repeat" description="WD" evidence="1">
    <location>
        <begin position="600"/>
        <end position="641"/>
    </location>
</feature>
<reference evidence="5" key="1">
    <citation type="submission" date="2025-08" db="UniProtKB">
        <authorList>
            <consortium name="RefSeq"/>
        </authorList>
    </citation>
    <scope>IDENTIFICATION</scope>
</reference>